<comment type="caution">
    <text evidence="7">The sequence shown here is derived from an EMBL/GenBank/DDBJ whole genome shotgun (WGS) entry which is preliminary data.</text>
</comment>
<dbReference type="InterPro" id="IPR002052">
    <property type="entry name" value="DNA_methylase_N6_adenine_CS"/>
</dbReference>
<dbReference type="PANTHER" id="PTHR18895">
    <property type="entry name" value="HEMK METHYLTRANSFERASE"/>
    <property type="match status" value="1"/>
</dbReference>
<dbReference type="Pfam" id="PF05175">
    <property type="entry name" value="MTS"/>
    <property type="match status" value="1"/>
</dbReference>
<keyword evidence="3" id="KW-0808">Transferase</keyword>
<dbReference type="GO" id="GO:0003676">
    <property type="term" value="F:nucleic acid binding"/>
    <property type="evidence" value="ECO:0007669"/>
    <property type="project" value="InterPro"/>
</dbReference>
<evidence type="ECO:0000256" key="4">
    <source>
        <dbReference type="ARBA" id="ARBA00022691"/>
    </source>
</evidence>
<dbReference type="EC" id="2.1.1.297" evidence="1"/>
<evidence type="ECO:0000313" key="8">
    <source>
        <dbReference type="Proteomes" id="UP000034462"/>
    </source>
</evidence>
<dbReference type="NCBIfam" id="TIGR00536">
    <property type="entry name" value="hemK_fam"/>
    <property type="match status" value="1"/>
</dbReference>
<dbReference type="Proteomes" id="UP000034462">
    <property type="component" value="Unassembled WGS sequence"/>
</dbReference>
<accession>A0A837IL10</accession>
<dbReference type="InterPro" id="IPR029063">
    <property type="entry name" value="SAM-dependent_MTases_sf"/>
</dbReference>
<keyword evidence="2" id="KW-0489">Methyltransferase</keyword>
<dbReference type="Gene3D" id="3.40.50.150">
    <property type="entry name" value="Vaccinia Virus protein VP39"/>
    <property type="match status" value="1"/>
</dbReference>
<dbReference type="InterPro" id="IPR050320">
    <property type="entry name" value="N5-glutamine_MTase"/>
</dbReference>
<reference evidence="7 8" key="1">
    <citation type="journal article" date="2015" name="Nature">
        <title>rRNA introns, odd ribosomes, and small enigmatic genomes across a large radiation of phyla.</title>
        <authorList>
            <person name="Brown C.T."/>
            <person name="Hug L.A."/>
            <person name="Thomas B.C."/>
            <person name="Sharon I."/>
            <person name="Castelle C.J."/>
            <person name="Singh A."/>
            <person name="Wilkins M.J."/>
            <person name="Williams K.H."/>
            <person name="Banfield J.F."/>
        </authorList>
    </citation>
    <scope>NUCLEOTIDE SEQUENCE [LARGE SCALE GENOMIC DNA]</scope>
</reference>
<feature type="domain" description="Methyltransferase small" evidence="6">
    <location>
        <begin position="101"/>
        <end position="186"/>
    </location>
</feature>
<organism evidence="7 8">
    <name type="scientific">Candidatus Yanofskybacteria bacterium GW2011_GWC1_48_11</name>
    <dbReference type="NCBI Taxonomy" id="1619027"/>
    <lineage>
        <taxon>Bacteria</taxon>
        <taxon>Candidatus Yanofskyibacteriota</taxon>
    </lineage>
</organism>
<dbReference type="GO" id="GO:0102559">
    <property type="term" value="F:peptide chain release factor N(5)-glutamine methyltransferase activity"/>
    <property type="evidence" value="ECO:0007669"/>
    <property type="project" value="UniProtKB-EC"/>
</dbReference>
<dbReference type="EMBL" id="LCPH01000004">
    <property type="protein sequence ID" value="KKU93061.1"/>
    <property type="molecule type" value="Genomic_DNA"/>
</dbReference>
<evidence type="ECO:0000313" key="7">
    <source>
        <dbReference type="EMBL" id="KKU93061.1"/>
    </source>
</evidence>
<proteinExistence type="predicted"/>
<evidence type="ECO:0000256" key="5">
    <source>
        <dbReference type="ARBA" id="ARBA00048391"/>
    </source>
</evidence>
<dbReference type="InterPro" id="IPR007848">
    <property type="entry name" value="Small_mtfrase_dom"/>
</dbReference>
<comment type="catalytic activity">
    <reaction evidence="5">
        <text>L-glutaminyl-[peptide chain release factor] + S-adenosyl-L-methionine = N(5)-methyl-L-glutaminyl-[peptide chain release factor] + S-adenosyl-L-homocysteine + H(+)</text>
        <dbReference type="Rhea" id="RHEA:42896"/>
        <dbReference type="Rhea" id="RHEA-COMP:10271"/>
        <dbReference type="Rhea" id="RHEA-COMP:10272"/>
        <dbReference type="ChEBI" id="CHEBI:15378"/>
        <dbReference type="ChEBI" id="CHEBI:30011"/>
        <dbReference type="ChEBI" id="CHEBI:57856"/>
        <dbReference type="ChEBI" id="CHEBI:59789"/>
        <dbReference type="ChEBI" id="CHEBI:61891"/>
        <dbReference type="EC" id="2.1.1.297"/>
    </reaction>
</comment>
<evidence type="ECO:0000259" key="6">
    <source>
        <dbReference type="Pfam" id="PF05175"/>
    </source>
</evidence>
<sequence>MRRNLQNEIRWLLEEKHGGKRTEAAEKDIARLEKGEHIDYVIGWVEFLGCKIDLSQKPLIPRPETEYWTEKFLQDARAATFPGALPLLRSGPSRLRKSRGTHTRCLDLFAGSGCVGIAVLKHMPWATVDFAEKEKKFLKQIQINAKLNEISNQRYRVIQSNIFSKVRDKYDYILANPPYVAEERRACVQKSVLEHEPASAVFGGKDGLLYIRPFLQQAKNYLKEGGELWMEFDSPQKTAVEKLLKQYRYRKWRFEKDQYARWRYFVVQN</sequence>
<protein>
    <recommendedName>
        <fullName evidence="1">peptide chain release factor N(5)-glutamine methyltransferase</fullName>
        <ecNumber evidence="1">2.1.1.297</ecNumber>
    </recommendedName>
</protein>
<dbReference type="CDD" id="cd02440">
    <property type="entry name" value="AdoMet_MTases"/>
    <property type="match status" value="1"/>
</dbReference>
<evidence type="ECO:0000256" key="3">
    <source>
        <dbReference type="ARBA" id="ARBA00022679"/>
    </source>
</evidence>
<evidence type="ECO:0000256" key="2">
    <source>
        <dbReference type="ARBA" id="ARBA00022603"/>
    </source>
</evidence>
<dbReference type="InterPro" id="IPR004556">
    <property type="entry name" value="HemK-like"/>
</dbReference>
<dbReference type="GO" id="GO:0032259">
    <property type="term" value="P:methylation"/>
    <property type="evidence" value="ECO:0007669"/>
    <property type="project" value="UniProtKB-KW"/>
</dbReference>
<evidence type="ECO:0000256" key="1">
    <source>
        <dbReference type="ARBA" id="ARBA00012771"/>
    </source>
</evidence>
<gene>
    <name evidence="7" type="ORF">UY25_C0004G0101</name>
</gene>
<dbReference type="PANTHER" id="PTHR18895:SF74">
    <property type="entry name" value="MTRF1L RELEASE FACTOR GLUTAMINE METHYLTRANSFERASE"/>
    <property type="match status" value="1"/>
</dbReference>
<name>A0A837IL10_9BACT</name>
<dbReference type="AlphaFoldDB" id="A0A837IL10"/>
<dbReference type="SUPFAM" id="SSF53335">
    <property type="entry name" value="S-adenosyl-L-methionine-dependent methyltransferases"/>
    <property type="match status" value="1"/>
</dbReference>
<dbReference type="PROSITE" id="PS00092">
    <property type="entry name" value="N6_MTASE"/>
    <property type="match status" value="1"/>
</dbReference>
<keyword evidence="4" id="KW-0949">S-adenosyl-L-methionine</keyword>